<dbReference type="RefSeq" id="WP_271859463.1">
    <property type="nucleotide sequence ID" value="NZ_JAQMFN010000024.1"/>
</dbReference>
<comment type="caution">
    <text evidence="2">The sequence shown here is derived from an EMBL/GenBank/DDBJ whole genome shotgun (WGS) entry which is preliminary data.</text>
</comment>
<dbReference type="EMBL" id="JAQMFO010000010">
    <property type="protein sequence ID" value="MDB6372109.1"/>
    <property type="molecule type" value="Genomic_DNA"/>
</dbReference>
<dbReference type="InterPro" id="IPR058240">
    <property type="entry name" value="rSAM_sf"/>
</dbReference>
<feature type="domain" description="Radical SAM core" evidence="1">
    <location>
        <begin position="52"/>
        <end position="295"/>
    </location>
</feature>
<gene>
    <name evidence="2" type="ORF">PH362_09130</name>
</gene>
<name>A0AAW6BJD8_9GAMM</name>
<organism evidence="2 3">
    <name type="scientific">Photorhabdus bodei</name>
    <dbReference type="NCBI Taxonomy" id="2029681"/>
    <lineage>
        <taxon>Bacteria</taxon>
        <taxon>Pseudomonadati</taxon>
        <taxon>Pseudomonadota</taxon>
        <taxon>Gammaproteobacteria</taxon>
        <taxon>Enterobacterales</taxon>
        <taxon>Morganellaceae</taxon>
        <taxon>Photorhabdus</taxon>
    </lineage>
</organism>
<proteinExistence type="predicted"/>
<protein>
    <submittedName>
        <fullName evidence="2">Radical SAM protein</fullName>
    </submittedName>
</protein>
<dbReference type="SFLD" id="SFLDS00029">
    <property type="entry name" value="Radical_SAM"/>
    <property type="match status" value="1"/>
</dbReference>
<dbReference type="GO" id="GO:0006779">
    <property type="term" value="P:porphyrin-containing compound biosynthetic process"/>
    <property type="evidence" value="ECO:0007669"/>
    <property type="project" value="TreeGrafter"/>
</dbReference>
<dbReference type="Pfam" id="PF04055">
    <property type="entry name" value="Radical_SAM"/>
    <property type="match status" value="1"/>
</dbReference>
<evidence type="ECO:0000259" key="1">
    <source>
        <dbReference type="PROSITE" id="PS51918"/>
    </source>
</evidence>
<accession>A0AAW6BJD8</accession>
<dbReference type="GO" id="GO:0051539">
    <property type="term" value="F:4 iron, 4 sulfur cluster binding"/>
    <property type="evidence" value="ECO:0007669"/>
    <property type="project" value="TreeGrafter"/>
</dbReference>
<dbReference type="SFLD" id="SFLDG01065">
    <property type="entry name" value="anaerobic_coproporphyrinogen-I"/>
    <property type="match status" value="1"/>
</dbReference>
<dbReference type="Proteomes" id="UP001212996">
    <property type="component" value="Unassembled WGS sequence"/>
</dbReference>
<dbReference type="Gene3D" id="3.80.30.20">
    <property type="entry name" value="tm_1862 like domain"/>
    <property type="match status" value="1"/>
</dbReference>
<dbReference type="GO" id="GO:0005737">
    <property type="term" value="C:cytoplasm"/>
    <property type="evidence" value="ECO:0007669"/>
    <property type="project" value="TreeGrafter"/>
</dbReference>
<dbReference type="PANTHER" id="PTHR13932">
    <property type="entry name" value="COPROPORPHYRINIGEN III OXIDASE"/>
    <property type="match status" value="1"/>
</dbReference>
<dbReference type="PROSITE" id="PS51918">
    <property type="entry name" value="RADICAL_SAM"/>
    <property type="match status" value="1"/>
</dbReference>
<dbReference type="InterPro" id="IPR006638">
    <property type="entry name" value="Elp3/MiaA/NifB-like_rSAM"/>
</dbReference>
<dbReference type="InterPro" id="IPR023404">
    <property type="entry name" value="rSAM_horseshoe"/>
</dbReference>
<evidence type="ECO:0000313" key="2">
    <source>
        <dbReference type="EMBL" id="MDB6372109.1"/>
    </source>
</evidence>
<dbReference type="AlphaFoldDB" id="A0AAW6BJD8"/>
<reference evidence="2" key="1">
    <citation type="submission" date="2023-01" db="EMBL/GenBank/DDBJ databases">
        <title>Genome sequencing of Photorhabdus bodei 09-20.</title>
        <authorList>
            <person name="Kalindamar S."/>
            <person name="Kumru S."/>
        </authorList>
    </citation>
    <scope>NUCLEOTIDE SEQUENCE</scope>
    <source>
        <strain evidence="2">09-20</strain>
    </source>
</reference>
<dbReference type="PANTHER" id="PTHR13932:SF5">
    <property type="entry name" value="RADICAL S-ADENOSYL METHIONINE DOMAIN-CONTAINING PROTEIN 1, MITOCHONDRIAL"/>
    <property type="match status" value="1"/>
</dbReference>
<evidence type="ECO:0000313" key="3">
    <source>
        <dbReference type="Proteomes" id="UP001212996"/>
    </source>
</evidence>
<dbReference type="InterPro" id="IPR007197">
    <property type="entry name" value="rSAM"/>
</dbReference>
<dbReference type="GO" id="GO:0003824">
    <property type="term" value="F:catalytic activity"/>
    <property type="evidence" value="ECO:0007669"/>
    <property type="project" value="InterPro"/>
</dbReference>
<dbReference type="SMART" id="SM00729">
    <property type="entry name" value="Elp3"/>
    <property type="match status" value="1"/>
</dbReference>
<sequence>MTRMAHPTVLETLLHDNPELNIPVHEYNINVTSNHGDILNDVDTFQAYKDFDGAGKETHLYLHLPLCDYICHYCNYVKRRIKANDKMHELEIWADLLIQESNLYLTQVPWVRQAQIKSFYIGGGTGALLLNNPVAITKLMTYIRENYQLADDCEISIEGNPENYLPQHVELALSLGFNRFSIGIQSLQNEVNDFTNRRHTKEDALNAIHVLKQTGKPFSTDMMFGLPHQTIDTVTQDIRTLVEIEVPAITIYRLRNSDRESMGIGNASVWNADRQKEKLDAQHLLPGVIDTYKMRDAITKILWANDYHPSPCGWWNKKGTYKDSNIPRVSKDKWEKYNTMIALGPGAYGWLSGGNDTIIQTHNQTNINLYMTYMQSNPTAPPLAFGRVLEGNVAIGTKLAFAYKANQPIRVQDYQTQFGVHILKEAPYKQVFDTLIQKDLITLSEDQSYLLPTWKGEELHEEVMYVYFHQMIGGADQILCRRVSSA</sequence>
<dbReference type="CDD" id="cd01335">
    <property type="entry name" value="Radical_SAM"/>
    <property type="match status" value="1"/>
</dbReference>
<dbReference type="SUPFAM" id="SSF102114">
    <property type="entry name" value="Radical SAM enzymes"/>
    <property type="match status" value="1"/>
</dbReference>
<dbReference type="InterPro" id="IPR034505">
    <property type="entry name" value="Coproporphyrinogen-III_oxidase"/>
</dbReference>